<dbReference type="eggNOG" id="COG4968">
    <property type="taxonomic scope" value="Bacteria"/>
</dbReference>
<keyword evidence="3" id="KW-1185">Reference proteome</keyword>
<dbReference type="KEGG" id="dno:DNO_0890"/>
<dbReference type="NCBIfam" id="TIGR02532">
    <property type="entry name" value="IV_pilin_GFxxxE"/>
    <property type="match status" value="1"/>
</dbReference>
<evidence type="ECO:0000313" key="3">
    <source>
        <dbReference type="Proteomes" id="UP000000248"/>
    </source>
</evidence>
<dbReference type="PANTHER" id="PTHR30093:SF47">
    <property type="entry name" value="TYPE IV PILUS NON-CORE MINOR PILIN PILE"/>
    <property type="match status" value="1"/>
</dbReference>
<sequence>MISPKQKGFTLVEMMVVVAIIGILAAIAIPNYQRYVLRGYRVDARNVLMSVAQKLEQNYSISHKYNQMSNGDPIDNALLNKWGLDVSPATGTKRYDITLSEIEEDKFTVKATAFGSQASDECKEFTLDHRNVKQANGKGARDAISTRCWGR</sequence>
<dbReference type="STRING" id="246195.DNO_0890"/>
<dbReference type="HOGENOM" id="CLU_091705_6_3_6"/>
<dbReference type="Pfam" id="PF16732">
    <property type="entry name" value="ComP_DUS"/>
    <property type="match status" value="1"/>
</dbReference>
<feature type="transmembrane region" description="Helical" evidence="1">
    <location>
        <begin position="12"/>
        <end position="32"/>
    </location>
</feature>
<dbReference type="Proteomes" id="UP000000248">
    <property type="component" value="Chromosome"/>
</dbReference>
<dbReference type="Gene3D" id="3.30.700.10">
    <property type="entry name" value="Glycoprotein, Type 4 Pilin"/>
    <property type="match status" value="1"/>
</dbReference>
<organism evidence="2 3">
    <name type="scientific">Dichelobacter nodosus (strain VCS1703A)</name>
    <dbReference type="NCBI Taxonomy" id="246195"/>
    <lineage>
        <taxon>Bacteria</taxon>
        <taxon>Pseudomonadati</taxon>
        <taxon>Pseudomonadota</taxon>
        <taxon>Gammaproteobacteria</taxon>
        <taxon>Cardiobacteriales</taxon>
        <taxon>Cardiobacteriaceae</taxon>
        <taxon>Dichelobacter</taxon>
    </lineage>
</organism>
<protein>
    <submittedName>
        <fullName evidence="2">Type IV fimbrial biogenesis protein</fullName>
    </submittedName>
</protein>
<dbReference type="InterPro" id="IPR045584">
    <property type="entry name" value="Pilin-like"/>
</dbReference>
<dbReference type="AlphaFoldDB" id="A5EYA0"/>
<proteinExistence type="predicted"/>
<keyword evidence="1" id="KW-0812">Transmembrane</keyword>
<evidence type="ECO:0000256" key="1">
    <source>
        <dbReference type="SAM" id="Phobius"/>
    </source>
</evidence>
<dbReference type="RefSeq" id="WP_012031206.1">
    <property type="nucleotide sequence ID" value="NC_009446.1"/>
</dbReference>
<keyword evidence="1" id="KW-0472">Membrane</keyword>
<dbReference type="SUPFAM" id="SSF54523">
    <property type="entry name" value="Pili subunits"/>
    <property type="match status" value="1"/>
</dbReference>
<dbReference type="OrthoDB" id="5296638at2"/>
<accession>A5EYA0</accession>
<dbReference type="GO" id="GO:0043683">
    <property type="term" value="P:type IV pilus assembly"/>
    <property type="evidence" value="ECO:0007669"/>
    <property type="project" value="InterPro"/>
</dbReference>
<dbReference type="InterPro" id="IPR012902">
    <property type="entry name" value="N_methyl_site"/>
</dbReference>
<dbReference type="EMBL" id="CP000513">
    <property type="protein sequence ID" value="ABQ13093.1"/>
    <property type="molecule type" value="Genomic_DNA"/>
</dbReference>
<dbReference type="PROSITE" id="PS00409">
    <property type="entry name" value="PROKAR_NTER_METHYL"/>
    <property type="match status" value="1"/>
</dbReference>
<reference evidence="2 3" key="1">
    <citation type="journal article" date="2007" name="Nat. Biotechnol.">
        <title>Genome sequence and identification of candidate vaccine antigens from the animal pathogen Dichelobacter nodosus.</title>
        <authorList>
            <person name="Myers G.S."/>
            <person name="Parker D."/>
            <person name="Al-Hasani K."/>
            <person name="Kennan R.M."/>
            <person name="Seemann T."/>
            <person name="Ren Q."/>
            <person name="Badger J.H."/>
            <person name="Selengut J.D."/>
            <person name="Deboy R.T."/>
            <person name="Tettelin H."/>
            <person name="Boyce J.D."/>
            <person name="McCarl V.P."/>
            <person name="Han X."/>
            <person name="Nelson W.C."/>
            <person name="Madupu R."/>
            <person name="Mohamoud Y."/>
            <person name="Holley T."/>
            <person name="Fedorova N."/>
            <person name="Khouri H."/>
            <person name="Bottomley S.P."/>
            <person name="Whittington R.J."/>
            <person name="Adler B."/>
            <person name="Songer J.G."/>
            <person name="Rood J.I."/>
            <person name="Paulsen I.T."/>
        </authorList>
    </citation>
    <scope>NUCLEOTIDE SEQUENCE [LARGE SCALE GENOMIC DNA]</scope>
    <source>
        <strain evidence="2 3">VCS1703A</strain>
    </source>
</reference>
<evidence type="ECO:0000313" key="2">
    <source>
        <dbReference type="EMBL" id="ABQ13093.1"/>
    </source>
</evidence>
<keyword evidence="1" id="KW-1133">Transmembrane helix</keyword>
<dbReference type="InterPro" id="IPR031982">
    <property type="entry name" value="PilE-like"/>
</dbReference>
<dbReference type="PANTHER" id="PTHR30093">
    <property type="entry name" value="GENERAL SECRETION PATHWAY PROTEIN G"/>
    <property type="match status" value="1"/>
</dbReference>
<dbReference type="Pfam" id="PF07963">
    <property type="entry name" value="N_methyl"/>
    <property type="match status" value="1"/>
</dbReference>
<name>A5EYA0_DICNV</name>
<gene>
    <name evidence="2" type="ordered locus">DNO_0890</name>
</gene>